<name>A0A6A5G492_CAERE</name>
<dbReference type="GeneID" id="9817307"/>
<evidence type="ECO:0000313" key="1">
    <source>
        <dbReference type="EMBL" id="KAF1749404.1"/>
    </source>
</evidence>
<accession>A0A6A5G492</accession>
<comment type="caution">
    <text evidence="1">The sequence shown here is derived from an EMBL/GenBank/DDBJ whole genome shotgun (WGS) entry which is preliminary data.</text>
</comment>
<dbReference type="AlphaFoldDB" id="A0A6A5G492"/>
<dbReference type="CTD" id="9817307"/>
<reference evidence="1 2" key="1">
    <citation type="submission" date="2019-12" db="EMBL/GenBank/DDBJ databases">
        <title>Chromosome-level assembly of the Caenorhabditis remanei genome.</title>
        <authorList>
            <person name="Teterina A.A."/>
            <person name="Willis J.H."/>
            <person name="Phillips P.C."/>
        </authorList>
    </citation>
    <scope>NUCLEOTIDE SEQUENCE [LARGE SCALE GENOMIC DNA]</scope>
    <source>
        <strain evidence="1 2">PX506</strain>
        <tissue evidence="1">Whole organism</tissue>
    </source>
</reference>
<evidence type="ECO:0000313" key="2">
    <source>
        <dbReference type="Proteomes" id="UP000483820"/>
    </source>
</evidence>
<sequence length="73" mass="8480">MMIANPLNDLKAEFQQYVSQLEGVDELFIPGSLRYCIFLENNTKIMIFGVRVQFGSRDFFELVVKVITDTTRE</sequence>
<dbReference type="KEGG" id="crq:GCK72_025872"/>
<protein>
    <submittedName>
        <fullName evidence="1">Uncharacterized protein</fullName>
    </submittedName>
</protein>
<dbReference type="Proteomes" id="UP000483820">
    <property type="component" value="Chromosome X"/>
</dbReference>
<proteinExistence type="predicted"/>
<gene>
    <name evidence="1" type="ORF">GCK72_025872</name>
</gene>
<organism evidence="1 2">
    <name type="scientific">Caenorhabditis remanei</name>
    <name type="common">Caenorhabditis vulgaris</name>
    <dbReference type="NCBI Taxonomy" id="31234"/>
    <lineage>
        <taxon>Eukaryota</taxon>
        <taxon>Metazoa</taxon>
        <taxon>Ecdysozoa</taxon>
        <taxon>Nematoda</taxon>
        <taxon>Chromadorea</taxon>
        <taxon>Rhabditida</taxon>
        <taxon>Rhabditina</taxon>
        <taxon>Rhabditomorpha</taxon>
        <taxon>Rhabditoidea</taxon>
        <taxon>Rhabditidae</taxon>
        <taxon>Peloderinae</taxon>
        <taxon>Caenorhabditis</taxon>
    </lineage>
</organism>
<dbReference type="RefSeq" id="XP_003105525.2">
    <property type="nucleotide sequence ID" value="XM_003105477.2"/>
</dbReference>
<dbReference type="EMBL" id="WUAV01000006">
    <property type="protein sequence ID" value="KAF1749404.1"/>
    <property type="molecule type" value="Genomic_DNA"/>
</dbReference>